<evidence type="ECO:0000256" key="2">
    <source>
        <dbReference type="ARBA" id="ARBA00004496"/>
    </source>
</evidence>
<evidence type="ECO:0000256" key="7">
    <source>
        <dbReference type="ARBA" id="ARBA00023242"/>
    </source>
</evidence>
<dbReference type="OrthoDB" id="20086at2759"/>
<dbReference type="GO" id="GO:0005634">
    <property type="term" value="C:nucleus"/>
    <property type="evidence" value="ECO:0007669"/>
    <property type="project" value="UniProtKB-SubCell"/>
</dbReference>
<name>A0A9P5UCZ1_9AGAR</name>
<protein>
    <recommendedName>
        <fullName evidence="5">Protein YAE1</fullName>
    </recommendedName>
    <alternativeName>
        <fullName evidence="4">Protein yae1</fullName>
    </alternativeName>
</protein>
<comment type="similarity">
    <text evidence="3">Belongs to the YAE1 family.</text>
</comment>
<evidence type="ECO:0000313" key="10">
    <source>
        <dbReference type="Proteomes" id="UP000772434"/>
    </source>
</evidence>
<evidence type="ECO:0000256" key="5">
    <source>
        <dbReference type="ARBA" id="ARBA00018400"/>
    </source>
</evidence>
<keyword evidence="6" id="KW-0963">Cytoplasm</keyword>
<reference evidence="9" key="1">
    <citation type="submission" date="2020-11" db="EMBL/GenBank/DDBJ databases">
        <authorList>
            <consortium name="DOE Joint Genome Institute"/>
            <person name="Ahrendt S."/>
            <person name="Riley R."/>
            <person name="Andreopoulos W."/>
            <person name="Labutti K."/>
            <person name="Pangilinan J."/>
            <person name="Ruiz-Duenas F.J."/>
            <person name="Barrasa J.M."/>
            <person name="Sanchez-Garcia M."/>
            <person name="Camarero S."/>
            <person name="Miyauchi S."/>
            <person name="Serrano A."/>
            <person name="Linde D."/>
            <person name="Babiker R."/>
            <person name="Drula E."/>
            <person name="Ayuso-Fernandez I."/>
            <person name="Pacheco R."/>
            <person name="Padilla G."/>
            <person name="Ferreira P."/>
            <person name="Barriuso J."/>
            <person name="Kellner H."/>
            <person name="Castanera R."/>
            <person name="Alfaro M."/>
            <person name="Ramirez L."/>
            <person name="Pisabarro A.G."/>
            <person name="Kuo A."/>
            <person name="Tritt A."/>
            <person name="Lipzen A."/>
            <person name="He G."/>
            <person name="Yan M."/>
            <person name="Ng V."/>
            <person name="Cullen D."/>
            <person name="Martin F."/>
            <person name="Rosso M.-N."/>
            <person name="Henrissat B."/>
            <person name="Hibbett D."/>
            <person name="Martinez A.T."/>
            <person name="Grigoriev I.V."/>
        </authorList>
    </citation>
    <scope>NUCLEOTIDE SEQUENCE</scope>
    <source>
        <strain evidence="9">AH 40177</strain>
    </source>
</reference>
<evidence type="ECO:0000259" key="8">
    <source>
        <dbReference type="Pfam" id="PF09811"/>
    </source>
</evidence>
<evidence type="ECO:0000256" key="3">
    <source>
        <dbReference type="ARBA" id="ARBA00007096"/>
    </source>
</evidence>
<accession>A0A9P5UCZ1</accession>
<dbReference type="PANTHER" id="PTHR18829">
    <property type="entry name" value="PROTEIN YAE1 HOMOLOG"/>
    <property type="match status" value="1"/>
</dbReference>
<evidence type="ECO:0000256" key="6">
    <source>
        <dbReference type="ARBA" id="ARBA00022490"/>
    </source>
</evidence>
<evidence type="ECO:0000256" key="1">
    <source>
        <dbReference type="ARBA" id="ARBA00004123"/>
    </source>
</evidence>
<keyword evidence="7" id="KW-0539">Nucleus</keyword>
<sequence>MDSFWDEEATAETHRNAEWSKISSEFTTSGYREGITAGKESALQEGFDSGFADVGTPIGREVGMLRGTIAAIIAFLSSNLYSDKQESLLAEAQAIGSQLSKIRFSDIAPRDLEAEAHAREHLEMDSDEKMEENEELTAKRNMEGLEDMLARLSADSVAGSGERKLGMEDVKELKWMTGELCKRMGLKVQVESS</sequence>
<dbReference type="Pfam" id="PF09811">
    <property type="entry name" value="Yae1_N"/>
    <property type="match status" value="1"/>
</dbReference>
<feature type="domain" description="Essential protein Yae1 N-terminal" evidence="8">
    <location>
        <begin position="30"/>
        <end position="68"/>
    </location>
</feature>
<evidence type="ECO:0000313" key="9">
    <source>
        <dbReference type="EMBL" id="KAF9074644.1"/>
    </source>
</evidence>
<proteinExistence type="inferred from homology"/>
<comment type="subcellular location">
    <subcellularLocation>
        <location evidence="2">Cytoplasm</location>
    </subcellularLocation>
    <subcellularLocation>
        <location evidence="1">Nucleus</location>
    </subcellularLocation>
</comment>
<dbReference type="EMBL" id="JADNRY010000012">
    <property type="protein sequence ID" value="KAF9074644.1"/>
    <property type="molecule type" value="Genomic_DNA"/>
</dbReference>
<dbReference type="AlphaFoldDB" id="A0A9P5UCZ1"/>
<organism evidence="9 10">
    <name type="scientific">Rhodocollybia butyracea</name>
    <dbReference type="NCBI Taxonomy" id="206335"/>
    <lineage>
        <taxon>Eukaryota</taxon>
        <taxon>Fungi</taxon>
        <taxon>Dikarya</taxon>
        <taxon>Basidiomycota</taxon>
        <taxon>Agaricomycotina</taxon>
        <taxon>Agaricomycetes</taxon>
        <taxon>Agaricomycetidae</taxon>
        <taxon>Agaricales</taxon>
        <taxon>Marasmiineae</taxon>
        <taxon>Omphalotaceae</taxon>
        <taxon>Rhodocollybia</taxon>
    </lineage>
</organism>
<dbReference type="InterPro" id="IPR038881">
    <property type="entry name" value="Yae1-like"/>
</dbReference>
<keyword evidence="10" id="KW-1185">Reference proteome</keyword>
<dbReference type="Proteomes" id="UP000772434">
    <property type="component" value="Unassembled WGS sequence"/>
</dbReference>
<dbReference type="InterPro" id="IPR019191">
    <property type="entry name" value="Essential_protein_Yae1_N"/>
</dbReference>
<comment type="caution">
    <text evidence="9">The sequence shown here is derived from an EMBL/GenBank/DDBJ whole genome shotgun (WGS) entry which is preliminary data.</text>
</comment>
<gene>
    <name evidence="9" type="ORF">BDP27DRAFT_143595</name>
</gene>
<dbReference type="GO" id="GO:0005737">
    <property type="term" value="C:cytoplasm"/>
    <property type="evidence" value="ECO:0007669"/>
    <property type="project" value="UniProtKB-SubCell"/>
</dbReference>
<evidence type="ECO:0000256" key="4">
    <source>
        <dbReference type="ARBA" id="ARBA00017286"/>
    </source>
</evidence>
<dbReference type="PANTHER" id="PTHR18829:SF0">
    <property type="entry name" value="PROTEIN YAE1 HOMOLOG"/>
    <property type="match status" value="1"/>
</dbReference>